<dbReference type="CDD" id="cd13831">
    <property type="entry name" value="HU"/>
    <property type="match status" value="1"/>
</dbReference>
<evidence type="ECO:0000313" key="6">
    <source>
        <dbReference type="Proteomes" id="UP000186705"/>
    </source>
</evidence>
<dbReference type="InterPro" id="IPR000119">
    <property type="entry name" value="Hist_DNA-bd"/>
</dbReference>
<dbReference type="RefSeq" id="WP_076340401.1">
    <property type="nucleotide sequence ID" value="NZ_CAJTMI010000050.1"/>
</dbReference>
<comment type="caution">
    <text evidence="5">The sequence shown here is derived from an EMBL/GenBank/DDBJ whole genome shotgun (WGS) entry which is preliminary data.</text>
</comment>
<keyword evidence="6" id="KW-1185">Reference proteome</keyword>
<organism evidence="5 6">
    <name type="scientific">Dubosiella newyorkensis</name>
    <dbReference type="NCBI Taxonomy" id="1862672"/>
    <lineage>
        <taxon>Bacteria</taxon>
        <taxon>Bacillati</taxon>
        <taxon>Bacillota</taxon>
        <taxon>Erysipelotrichia</taxon>
        <taxon>Erysipelotrichales</taxon>
        <taxon>Erysipelotrichaceae</taxon>
        <taxon>Dubosiella</taxon>
    </lineage>
</organism>
<evidence type="ECO:0000256" key="3">
    <source>
        <dbReference type="ARBA" id="ARBA00023125"/>
    </source>
</evidence>
<dbReference type="AlphaFoldDB" id="A0A1U7NQJ1"/>
<dbReference type="InterPro" id="IPR020816">
    <property type="entry name" value="Histone-like_DNA-bd_CS"/>
</dbReference>
<dbReference type="InterPro" id="IPR010992">
    <property type="entry name" value="IHF-like_DNA-bd_dom_sf"/>
</dbReference>
<keyword evidence="2" id="KW-0226">DNA condensation</keyword>
<dbReference type="Pfam" id="PF00216">
    <property type="entry name" value="Bac_DNA_binding"/>
    <property type="match status" value="1"/>
</dbReference>
<comment type="similarity">
    <text evidence="1 4">Belongs to the bacterial histone-like protein family.</text>
</comment>
<protein>
    <submittedName>
        <fullName evidence="5">Diphthine synthase</fullName>
    </submittedName>
</protein>
<dbReference type="STRING" id="1862672.BO225_00770"/>
<dbReference type="PANTHER" id="PTHR33175">
    <property type="entry name" value="DNA-BINDING PROTEIN HU"/>
    <property type="match status" value="1"/>
</dbReference>
<evidence type="ECO:0000256" key="1">
    <source>
        <dbReference type="ARBA" id="ARBA00010529"/>
    </source>
</evidence>
<proteinExistence type="inferred from homology"/>
<dbReference type="Gene3D" id="4.10.520.10">
    <property type="entry name" value="IHF-like DNA-binding proteins"/>
    <property type="match status" value="1"/>
</dbReference>
<dbReference type="Proteomes" id="UP000186705">
    <property type="component" value="Unassembled WGS sequence"/>
</dbReference>
<evidence type="ECO:0000256" key="2">
    <source>
        <dbReference type="ARBA" id="ARBA00023067"/>
    </source>
</evidence>
<dbReference type="SMART" id="SM00411">
    <property type="entry name" value="BHL"/>
    <property type="match status" value="1"/>
</dbReference>
<dbReference type="GeneID" id="78274487"/>
<keyword evidence="3" id="KW-0238">DNA-binding</keyword>
<reference evidence="5 6" key="1">
    <citation type="submission" date="2016-11" db="EMBL/GenBank/DDBJ databases">
        <title>Description of two novel members of the family Erysipelotrichaceae: Ileibacterium lipovorans gen. nov., sp. nov. and Dubosiella newyorkensis, gen. nov., sp. nov.</title>
        <authorList>
            <person name="Cox L.M."/>
            <person name="Sohn J."/>
            <person name="Tyrrell K.L."/>
            <person name="Citron D.M."/>
            <person name="Lawson P.A."/>
            <person name="Patel N.B."/>
            <person name="Iizumi T."/>
            <person name="Perez-Perez G.I."/>
            <person name="Goldstein E.J."/>
            <person name="Blaser M.J."/>
        </authorList>
    </citation>
    <scope>NUCLEOTIDE SEQUENCE [LARGE SCALE GENOMIC DNA]</scope>
    <source>
        <strain evidence="5 6">NYU-BL-A4</strain>
    </source>
</reference>
<dbReference type="PROSITE" id="PS00045">
    <property type="entry name" value="HISTONE_LIKE"/>
    <property type="match status" value="1"/>
</dbReference>
<accession>A0A1U7NQJ1</accession>
<evidence type="ECO:0000256" key="4">
    <source>
        <dbReference type="RuleBase" id="RU003939"/>
    </source>
</evidence>
<name>A0A1U7NQJ1_9FIRM</name>
<sequence>MAENLTKKDLANALAETFSIKKKDAADYVNFVFDQIKDVLVKDGVADMSGFGKFSIQERAARQGINPATKEKIEIAASKSPKFKASKALKDALNPEK</sequence>
<dbReference type="OrthoDB" id="9799835at2"/>
<dbReference type="GO" id="GO:0030261">
    <property type="term" value="P:chromosome condensation"/>
    <property type="evidence" value="ECO:0007669"/>
    <property type="project" value="UniProtKB-KW"/>
</dbReference>
<dbReference type="PRINTS" id="PR01727">
    <property type="entry name" value="DNABINDINGHU"/>
</dbReference>
<dbReference type="GO" id="GO:0003677">
    <property type="term" value="F:DNA binding"/>
    <property type="evidence" value="ECO:0007669"/>
    <property type="project" value="UniProtKB-KW"/>
</dbReference>
<dbReference type="SUPFAM" id="SSF47729">
    <property type="entry name" value="IHF-like DNA-binding proteins"/>
    <property type="match status" value="1"/>
</dbReference>
<dbReference type="GO" id="GO:0030527">
    <property type="term" value="F:structural constituent of chromatin"/>
    <property type="evidence" value="ECO:0007669"/>
    <property type="project" value="InterPro"/>
</dbReference>
<evidence type="ECO:0000313" key="5">
    <source>
        <dbReference type="EMBL" id="OLU47904.1"/>
    </source>
</evidence>
<gene>
    <name evidence="5" type="ORF">BO225_00770</name>
</gene>
<dbReference type="PANTHER" id="PTHR33175:SF3">
    <property type="entry name" value="DNA-BINDING PROTEIN HU-BETA"/>
    <property type="match status" value="1"/>
</dbReference>
<dbReference type="EMBL" id="MPKA01000022">
    <property type="protein sequence ID" value="OLU47904.1"/>
    <property type="molecule type" value="Genomic_DNA"/>
</dbReference>